<dbReference type="AlphaFoldDB" id="A0A1J1IHC9"/>
<protein>
    <submittedName>
        <fullName evidence="1">CLUMA_CG012920, isoform A</fullName>
    </submittedName>
</protein>
<accession>A0A1J1IHC9</accession>
<gene>
    <name evidence="1" type="ORF">CLUMA_CG012920</name>
</gene>
<keyword evidence="2" id="KW-1185">Reference proteome</keyword>
<evidence type="ECO:0000313" key="1">
    <source>
        <dbReference type="EMBL" id="CRK99608.1"/>
    </source>
</evidence>
<organism evidence="1 2">
    <name type="scientific">Clunio marinus</name>
    <dbReference type="NCBI Taxonomy" id="568069"/>
    <lineage>
        <taxon>Eukaryota</taxon>
        <taxon>Metazoa</taxon>
        <taxon>Ecdysozoa</taxon>
        <taxon>Arthropoda</taxon>
        <taxon>Hexapoda</taxon>
        <taxon>Insecta</taxon>
        <taxon>Pterygota</taxon>
        <taxon>Neoptera</taxon>
        <taxon>Endopterygota</taxon>
        <taxon>Diptera</taxon>
        <taxon>Nematocera</taxon>
        <taxon>Chironomoidea</taxon>
        <taxon>Chironomidae</taxon>
        <taxon>Clunio</taxon>
    </lineage>
</organism>
<proteinExistence type="predicted"/>
<reference evidence="1 2" key="1">
    <citation type="submission" date="2015-04" db="EMBL/GenBank/DDBJ databases">
        <authorList>
            <person name="Syromyatnikov M.Y."/>
            <person name="Popov V.N."/>
        </authorList>
    </citation>
    <scope>NUCLEOTIDE SEQUENCE [LARGE SCALE GENOMIC DNA]</scope>
</reference>
<sequence>METYLIYKQLIASSRQIKRYNMFIQCYVKVDITLEIPLMVPHVTGRKSPSFVAEKLGSQLHWSLMFLLLKTYSHAWCNVEYAQSFN</sequence>
<evidence type="ECO:0000313" key="2">
    <source>
        <dbReference type="Proteomes" id="UP000183832"/>
    </source>
</evidence>
<dbReference type="Proteomes" id="UP000183832">
    <property type="component" value="Unassembled WGS sequence"/>
</dbReference>
<name>A0A1J1IHC9_9DIPT</name>
<dbReference type="EMBL" id="CVRI01000051">
    <property type="protein sequence ID" value="CRK99608.1"/>
    <property type="molecule type" value="Genomic_DNA"/>
</dbReference>